<keyword evidence="8" id="KW-1185">Reference proteome</keyword>
<reference evidence="7 8" key="1">
    <citation type="submission" date="2014-04" db="EMBL/GenBank/DDBJ databases">
        <title>Marinobacterium kochiensis sp. nov., isolated from sediment sample collected from Kochi backwaters in Kerala, India.</title>
        <authorList>
            <person name="Singh A."/>
            <person name="Pinnaka A.K."/>
        </authorList>
    </citation>
    <scope>NUCLEOTIDE SEQUENCE [LARGE SCALE GENOMIC DNA]</scope>
    <source>
        <strain evidence="7 8">AK27</strain>
    </source>
</reference>
<dbReference type="Gene3D" id="1.10.357.10">
    <property type="entry name" value="Tetracycline Repressor, domain 2"/>
    <property type="match status" value="1"/>
</dbReference>
<dbReference type="PROSITE" id="PS50977">
    <property type="entry name" value="HTH_TETR_2"/>
    <property type="match status" value="1"/>
</dbReference>
<dbReference type="InterPro" id="IPR013572">
    <property type="entry name" value="Tscrpt_reg_MAATS_C"/>
</dbReference>
<dbReference type="GO" id="GO:0003700">
    <property type="term" value="F:DNA-binding transcription factor activity"/>
    <property type="evidence" value="ECO:0007669"/>
    <property type="project" value="TreeGrafter"/>
</dbReference>
<dbReference type="Pfam" id="PF08361">
    <property type="entry name" value="TetR_C_2"/>
    <property type="match status" value="1"/>
</dbReference>
<organism evidence="7 8">
    <name type="scientific">Marinobacterium lacunae</name>
    <dbReference type="NCBI Taxonomy" id="1232683"/>
    <lineage>
        <taxon>Bacteria</taxon>
        <taxon>Pseudomonadati</taxon>
        <taxon>Pseudomonadota</taxon>
        <taxon>Gammaproteobacteria</taxon>
        <taxon>Oceanospirillales</taxon>
        <taxon>Oceanospirillaceae</taxon>
        <taxon>Marinobacterium</taxon>
    </lineage>
</organism>
<comment type="caution">
    <text evidence="7">The sequence shown here is derived from an EMBL/GenBank/DDBJ whole genome shotgun (WGS) entry which is preliminary data.</text>
</comment>
<dbReference type="RefSeq" id="WP_036188238.1">
    <property type="nucleotide sequence ID" value="NZ_JMQN01000036.1"/>
</dbReference>
<evidence type="ECO:0000256" key="1">
    <source>
        <dbReference type="ARBA" id="ARBA00022491"/>
    </source>
</evidence>
<dbReference type="PANTHER" id="PTHR30055">
    <property type="entry name" value="HTH-TYPE TRANSCRIPTIONAL REGULATOR RUTR"/>
    <property type="match status" value="1"/>
</dbReference>
<feature type="DNA-binding region" description="H-T-H motif" evidence="5">
    <location>
        <begin position="33"/>
        <end position="52"/>
    </location>
</feature>
<keyword evidence="2" id="KW-0805">Transcription regulation</keyword>
<dbReference type="PRINTS" id="PR00455">
    <property type="entry name" value="HTHTETR"/>
</dbReference>
<evidence type="ECO:0000313" key="7">
    <source>
        <dbReference type="EMBL" id="KEA63583.1"/>
    </source>
</evidence>
<evidence type="ECO:0000256" key="2">
    <source>
        <dbReference type="ARBA" id="ARBA00023015"/>
    </source>
</evidence>
<protein>
    <submittedName>
        <fullName evidence="7">Transcriptional regulator, TetR family</fullName>
    </submittedName>
</protein>
<evidence type="ECO:0000256" key="4">
    <source>
        <dbReference type="ARBA" id="ARBA00023163"/>
    </source>
</evidence>
<evidence type="ECO:0000259" key="6">
    <source>
        <dbReference type="PROSITE" id="PS50977"/>
    </source>
</evidence>
<keyword evidence="3 5" id="KW-0238">DNA-binding</keyword>
<dbReference type="PANTHER" id="PTHR30055:SF234">
    <property type="entry name" value="HTH-TYPE TRANSCRIPTIONAL REGULATOR BETI"/>
    <property type="match status" value="1"/>
</dbReference>
<name>A0A081FYH8_9GAMM</name>
<evidence type="ECO:0000313" key="8">
    <source>
        <dbReference type="Proteomes" id="UP000028252"/>
    </source>
</evidence>
<keyword evidence="4" id="KW-0804">Transcription</keyword>
<proteinExistence type="predicted"/>
<dbReference type="InterPro" id="IPR009057">
    <property type="entry name" value="Homeodomain-like_sf"/>
</dbReference>
<dbReference type="eggNOG" id="COG1309">
    <property type="taxonomic scope" value="Bacteria"/>
</dbReference>
<dbReference type="PROSITE" id="PS01081">
    <property type="entry name" value="HTH_TETR_1"/>
    <property type="match status" value="1"/>
</dbReference>
<gene>
    <name evidence="7" type="ORF">ADIMK_2362</name>
</gene>
<evidence type="ECO:0000256" key="5">
    <source>
        <dbReference type="PROSITE-ProRule" id="PRU00335"/>
    </source>
</evidence>
<dbReference type="SUPFAM" id="SSF46689">
    <property type="entry name" value="Homeodomain-like"/>
    <property type="match status" value="1"/>
</dbReference>
<dbReference type="InterPro" id="IPR036271">
    <property type="entry name" value="Tet_transcr_reg_TetR-rel_C_sf"/>
</dbReference>
<dbReference type="InterPro" id="IPR050109">
    <property type="entry name" value="HTH-type_TetR-like_transc_reg"/>
</dbReference>
<accession>A0A081FYH8</accession>
<sequence length="210" mass="24146">MVRRSREDAEATRQALLDTALVLFAAQGPEAVTMKQIAAQAGVTHGAMYWHFRNKQDLLVQLLSQCELPFERHYLEQRQAVQQDALGALEAFVRNSLRQLTQDARARNIYRLFHYGRACSPELRPLQPVLNGQLETWQNYLHYFLKQARKQKQLRKKLDLDQISASMMIALVGAIDLWLTLPEQFDLGVQVECLMTIQLEGLRALKPSML</sequence>
<feature type="domain" description="HTH tetR-type" evidence="6">
    <location>
        <begin position="10"/>
        <end position="70"/>
    </location>
</feature>
<keyword evidence="1" id="KW-0678">Repressor</keyword>
<dbReference type="SUPFAM" id="SSF48498">
    <property type="entry name" value="Tetracyclin repressor-like, C-terminal domain"/>
    <property type="match status" value="1"/>
</dbReference>
<evidence type="ECO:0000256" key="3">
    <source>
        <dbReference type="ARBA" id="ARBA00023125"/>
    </source>
</evidence>
<dbReference type="InterPro" id="IPR001647">
    <property type="entry name" value="HTH_TetR"/>
</dbReference>
<dbReference type="PATRIC" id="fig|1232683.4.peg.2321"/>
<dbReference type="Proteomes" id="UP000028252">
    <property type="component" value="Unassembled WGS sequence"/>
</dbReference>
<dbReference type="GO" id="GO:0000976">
    <property type="term" value="F:transcription cis-regulatory region binding"/>
    <property type="evidence" value="ECO:0007669"/>
    <property type="project" value="TreeGrafter"/>
</dbReference>
<dbReference type="EMBL" id="JMQN01000036">
    <property type="protein sequence ID" value="KEA63583.1"/>
    <property type="molecule type" value="Genomic_DNA"/>
</dbReference>
<dbReference type="InterPro" id="IPR023772">
    <property type="entry name" value="DNA-bd_HTH_TetR-type_CS"/>
</dbReference>
<dbReference type="AlphaFoldDB" id="A0A081FYH8"/>
<dbReference type="Pfam" id="PF00440">
    <property type="entry name" value="TetR_N"/>
    <property type="match status" value="1"/>
</dbReference>
<dbReference type="STRING" id="1232683.ADIMK_2362"/>